<protein>
    <submittedName>
        <fullName evidence="3">Uncharacterized protein LOC100908655</fullName>
    </submittedName>
</protein>
<evidence type="ECO:0000313" key="3">
    <source>
        <dbReference type="RefSeq" id="XP_018495629.1"/>
    </source>
</evidence>
<accession>A0AAJ7L5M0</accession>
<feature type="transmembrane region" description="Helical" evidence="1">
    <location>
        <begin position="91"/>
        <end position="110"/>
    </location>
</feature>
<keyword evidence="1" id="KW-0472">Membrane</keyword>
<keyword evidence="2" id="KW-1185">Reference proteome</keyword>
<keyword evidence="1" id="KW-1133">Transmembrane helix</keyword>
<dbReference type="GeneID" id="100908655"/>
<organism evidence="2 3">
    <name type="scientific">Galendromus occidentalis</name>
    <name type="common">western predatory mite</name>
    <dbReference type="NCBI Taxonomy" id="34638"/>
    <lineage>
        <taxon>Eukaryota</taxon>
        <taxon>Metazoa</taxon>
        <taxon>Ecdysozoa</taxon>
        <taxon>Arthropoda</taxon>
        <taxon>Chelicerata</taxon>
        <taxon>Arachnida</taxon>
        <taxon>Acari</taxon>
        <taxon>Parasitiformes</taxon>
        <taxon>Mesostigmata</taxon>
        <taxon>Gamasina</taxon>
        <taxon>Phytoseioidea</taxon>
        <taxon>Phytoseiidae</taxon>
        <taxon>Typhlodrominae</taxon>
        <taxon>Galendromus</taxon>
    </lineage>
</organism>
<dbReference type="KEGG" id="goe:100908655"/>
<proteinExistence type="predicted"/>
<feature type="transmembrane region" description="Helical" evidence="1">
    <location>
        <begin position="65"/>
        <end position="85"/>
    </location>
</feature>
<dbReference type="RefSeq" id="XP_018495629.1">
    <property type="nucleotide sequence ID" value="XM_018640113.1"/>
</dbReference>
<name>A0AAJ7L5M0_9ACAR</name>
<keyword evidence="1" id="KW-0812">Transmembrane</keyword>
<sequence length="199" mass="22622">MAHIKEEVSYVWNSTYGVRIDEAVRPQNIYLSKIALRAANVLMPARIEHSFIEATFNFKSNRFDLLCRFLVPCVFCVSLAFFSFLELLRTRCFTIIWMATIMLSVSVFTWPPAICAFQLASLLAIVSYSYIVATMFVSLCGPNAEEEENPPRERCPVKELLSTVVTEGSPNSDMIVRIALSVSYFLFVVFYLILINKTA</sequence>
<evidence type="ECO:0000313" key="2">
    <source>
        <dbReference type="Proteomes" id="UP000694867"/>
    </source>
</evidence>
<gene>
    <name evidence="3" type="primary">LOC100908655</name>
</gene>
<reference evidence="3" key="1">
    <citation type="submission" date="2025-08" db="UniProtKB">
        <authorList>
            <consortium name="RefSeq"/>
        </authorList>
    </citation>
    <scope>IDENTIFICATION</scope>
</reference>
<evidence type="ECO:0000256" key="1">
    <source>
        <dbReference type="SAM" id="Phobius"/>
    </source>
</evidence>
<feature type="transmembrane region" description="Helical" evidence="1">
    <location>
        <begin position="174"/>
        <end position="194"/>
    </location>
</feature>
<dbReference type="Proteomes" id="UP000694867">
    <property type="component" value="Unplaced"/>
</dbReference>
<feature type="transmembrane region" description="Helical" evidence="1">
    <location>
        <begin position="122"/>
        <end position="144"/>
    </location>
</feature>
<dbReference type="AlphaFoldDB" id="A0AAJ7L5M0"/>